<sequence>MDAQIPATMSLSAIGIVSVVNECVTLFQWAKSALSSLHSRWNGSQEQSLQDQVLQLESGLQGLEDTLPAMYDLVNKAEWRSHEQGVHKLLPNLKDAVAEAEDLLDEFRWYEKRMQVEGKASQSPFTDFFRTVIQGSFNKLSDVQLRLNHLSRQLGNMGLCGVTRCFDKTVRPETTSLPNETEIFGRDKELEQLLGFLNVPTFSKRKRATSAASASTGTSTSNHVSNESGIISLPVLPIAGIGGVGKTTLAQHICSHLRVKSQFQLIIWICVSDDFDVKRLTKEVIQSCTGKDTTTDNLDSLQCALSKHVNNKRLLIVLDDIWDDALKENGQCWKRFCAPFRSVQEGSMMLVTTRCPNVTEGVRTMEPIIVEGLKYDVFWNFFKLCAFGSEGSNNYPGLEHIGRSILPKLKGSPLAAKTLGRMLRMDLQAPHWNSILESELWELKQEETDILPALRLSFMYLPFYLKQCFAFCAVYPKDYKFEKAHLAEIWAAQGFVDPHCSIPIHDIACQYFEDLVARSFFQKVGSRYVIHDLLHDMAQMVSEHECCILRTKSDFDKVPRNVRHLYILPSSDIDDSSLLRLCKYTKLRTLICKKDLRKKTCFVMGQWCSKLPRMRVISCVATDELPDNIGNWKHLRYLEISKTCPFKRIPSTLCWLYHLQILYAKNCRLESLPVDFGKLISLWKLESLGLKSYDGYCMHLAPSNWSEEIRLIKNLNQFRSDLVITHVRLLSKDHAAELELKNKKYLDRLNLNMRERDFMGSPRFSINKEIEVLEVLQPPISLKSLFLENYISISLPSWFLPQNLPSLKSLTFVGCVGLESISSQMTSKSINLNEIPAVGIFMSLTDVTIDGCHMLSSLEHFLHPDYVPAIKKIRIKDCKILASIPTEKFGDLHLLEELDVVRCPKICSQRLVSSSLKKLNLHKSGLFCNIDCCSLTYFDLSCEFVTSIQLDTWSLPSLWQLCIECWHLTSIAGSIRTFSSLKVLSVISGDKLSTLDDLLTQKYLPAIEEINVKYCRNLLSLPGERFGSFSYLKRLVVTLCPSLNWQRGLVLPSSLLSLRLTRCGDITPCVPSCLQNLTSLVALNMGGCNSITSIPGNIWKINLASLEELVISDCPDLVSIGGAKAVAKIKVLILTCPNLVEAEQINKRFLVRNWRHWKHDELSNSYRGVGTM</sequence>
<reference evidence="1" key="1">
    <citation type="submission" date="2021-05" db="EMBL/GenBank/DDBJ databases">
        <authorList>
            <person name="Scholz U."/>
            <person name="Mascher M."/>
            <person name="Fiebig A."/>
        </authorList>
    </citation>
    <scope>NUCLEOTIDE SEQUENCE [LARGE SCALE GENOMIC DNA]</scope>
</reference>
<keyword evidence="2" id="KW-1185">Reference proteome</keyword>
<evidence type="ECO:0000313" key="2">
    <source>
        <dbReference type="Proteomes" id="UP001732700"/>
    </source>
</evidence>
<proteinExistence type="predicted"/>
<name>A0ACD5WSF5_AVESA</name>
<evidence type="ECO:0000313" key="1">
    <source>
        <dbReference type="EnsemblPlants" id="AVESA.00010b.r2.4CG1258050.1.CDS"/>
    </source>
</evidence>
<protein>
    <submittedName>
        <fullName evidence="1">Uncharacterized protein</fullName>
    </submittedName>
</protein>
<reference evidence="1" key="2">
    <citation type="submission" date="2025-09" db="UniProtKB">
        <authorList>
            <consortium name="EnsemblPlants"/>
        </authorList>
    </citation>
    <scope>IDENTIFICATION</scope>
</reference>
<dbReference type="Proteomes" id="UP001732700">
    <property type="component" value="Chromosome 4C"/>
</dbReference>
<dbReference type="EnsemblPlants" id="AVESA.00010b.r2.4CG1258050.1">
    <property type="protein sequence ID" value="AVESA.00010b.r2.4CG1258050.1.CDS"/>
    <property type="gene ID" value="AVESA.00010b.r2.4CG1258050"/>
</dbReference>
<accession>A0ACD5WSF5</accession>
<organism evidence="1 2">
    <name type="scientific">Avena sativa</name>
    <name type="common">Oat</name>
    <dbReference type="NCBI Taxonomy" id="4498"/>
    <lineage>
        <taxon>Eukaryota</taxon>
        <taxon>Viridiplantae</taxon>
        <taxon>Streptophyta</taxon>
        <taxon>Embryophyta</taxon>
        <taxon>Tracheophyta</taxon>
        <taxon>Spermatophyta</taxon>
        <taxon>Magnoliopsida</taxon>
        <taxon>Liliopsida</taxon>
        <taxon>Poales</taxon>
        <taxon>Poaceae</taxon>
        <taxon>BOP clade</taxon>
        <taxon>Pooideae</taxon>
        <taxon>Poodae</taxon>
        <taxon>Poeae</taxon>
        <taxon>Poeae Chloroplast Group 1 (Aveneae type)</taxon>
        <taxon>Aveninae</taxon>
        <taxon>Avena</taxon>
    </lineage>
</organism>